<dbReference type="STRING" id="1168035.SAMN05444280_12244"/>
<dbReference type="OrthoDB" id="1493647at2"/>
<evidence type="ECO:0000313" key="2">
    <source>
        <dbReference type="Proteomes" id="UP000184050"/>
    </source>
</evidence>
<dbReference type="RefSeq" id="WP_073170606.1">
    <property type="nucleotide sequence ID" value="NZ_FQZE01000022.1"/>
</dbReference>
<proteinExistence type="predicted"/>
<dbReference type="EMBL" id="FQZE01000022">
    <property type="protein sequence ID" value="SHJ54204.1"/>
    <property type="molecule type" value="Genomic_DNA"/>
</dbReference>
<gene>
    <name evidence="1" type="ORF">SAMN05444280_12244</name>
</gene>
<dbReference type="Proteomes" id="UP000184050">
    <property type="component" value="Unassembled WGS sequence"/>
</dbReference>
<accession>A0A1M6K5F0</accession>
<organism evidence="1 2">
    <name type="scientific">Tangfeifania diversioriginum</name>
    <dbReference type="NCBI Taxonomy" id="1168035"/>
    <lineage>
        <taxon>Bacteria</taxon>
        <taxon>Pseudomonadati</taxon>
        <taxon>Bacteroidota</taxon>
        <taxon>Bacteroidia</taxon>
        <taxon>Marinilabiliales</taxon>
        <taxon>Prolixibacteraceae</taxon>
        <taxon>Tangfeifania</taxon>
    </lineage>
</organism>
<dbReference type="AlphaFoldDB" id="A0A1M6K5F0"/>
<evidence type="ECO:0000313" key="1">
    <source>
        <dbReference type="EMBL" id="SHJ54204.1"/>
    </source>
</evidence>
<name>A0A1M6K5F0_9BACT</name>
<sequence length="110" mass="12206">MSLRDALQSLNSAVQDLTSLHVQTFTGELKTEITGGKNFTEIRNLIKKAKTDGEIELVAETLAQFDGDSYNFVKKDLNEAPEVALEVHRDAVQSGIETRLGLLELFKDLI</sequence>
<reference evidence="1 2" key="1">
    <citation type="submission" date="2016-11" db="EMBL/GenBank/DDBJ databases">
        <authorList>
            <person name="Jaros S."/>
            <person name="Januszkiewicz K."/>
            <person name="Wedrychowicz H."/>
        </authorList>
    </citation>
    <scope>NUCLEOTIDE SEQUENCE [LARGE SCALE GENOMIC DNA]</scope>
    <source>
        <strain evidence="1 2">DSM 27063</strain>
    </source>
</reference>
<protein>
    <submittedName>
        <fullName evidence="1">Uncharacterized protein</fullName>
    </submittedName>
</protein>
<keyword evidence="2" id="KW-1185">Reference proteome</keyword>